<feature type="transmembrane region" description="Helical" evidence="6">
    <location>
        <begin position="145"/>
        <end position="168"/>
    </location>
</feature>
<dbReference type="InterPro" id="IPR019421">
    <property type="entry name" value="7TM_GPCR_serpentine_rcpt_Srd"/>
</dbReference>
<dbReference type="PANTHER" id="PTHR22945">
    <property type="entry name" value="SERPENTINE RECEPTOR, CLASS D DELTA"/>
    <property type="match status" value="1"/>
</dbReference>
<feature type="transmembrane region" description="Helical" evidence="6">
    <location>
        <begin position="18"/>
        <end position="42"/>
    </location>
</feature>
<evidence type="ECO:0000256" key="4">
    <source>
        <dbReference type="ARBA" id="ARBA00022989"/>
    </source>
</evidence>
<dbReference type="Proteomes" id="UP001432027">
    <property type="component" value="Unassembled WGS sequence"/>
</dbReference>
<keyword evidence="4 6" id="KW-1133">Transmembrane helix</keyword>
<keyword evidence="8" id="KW-1185">Reference proteome</keyword>
<evidence type="ECO:0000256" key="1">
    <source>
        <dbReference type="ARBA" id="ARBA00004141"/>
    </source>
</evidence>
<feature type="transmembrane region" description="Helical" evidence="6">
    <location>
        <begin position="54"/>
        <end position="72"/>
    </location>
</feature>
<evidence type="ECO:0000256" key="2">
    <source>
        <dbReference type="ARBA" id="ARBA00009166"/>
    </source>
</evidence>
<dbReference type="PANTHER" id="PTHR22945:SF40">
    <property type="entry name" value="SERPENTINE RECEPTOR, CLASS D (DELTA)-RELATED"/>
    <property type="match status" value="1"/>
</dbReference>
<comment type="caution">
    <text evidence="7">The sequence shown here is derived from an EMBL/GenBank/DDBJ whole genome shotgun (WGS) entry which is preliminary data.</text>
</comment>
<gene>
    <name evidence="7" type="ORF">PENTCL1PPCAC_4625</name>
</gene>
<feature type="non-terminal residue" evidence="7">
    <location>
        <position position="173"/>
    </location>
</feature>
<sequence length="173" mass="19732">IIPIDWFVLYISYGPCGYFGATACYITTSFYTIVTSLIYRVLVIRGRSLSVRETFGLVYGISLPMPTILMLYCWLERLMYQSILVFVEALIISSREDVRDLMNYLRPEYDADSHVVTGENNFFLLTRFKKKTLFQGHVDIRNASVTAALIIATALPGPLIMSIVYLRIVSIFS</sequence>
<evidence type="ECO:0000256" key="6">
    <source>
        <dbReference type="SAM" id="Phobius"/>
    </source>
</evidence>
<keyword evidence="5 6" id="KW-0472">Membrane</keyword>
<reference evidence="7" key="1">
    <citation type="submission" date="2023-10" db="EMBL/GenBank/DDBJ databases">
        <title>Genome assembly of Pristionchus species.</title>
        <authorList>
            <person name="Yoshida K."/>
            <person name="Sommer R.J."/>
        </authorList>
    </citation>
    <scope>NUCLEOTIDE SEQUENCE</scope>
    <source>
        <strain evidence="7">RS0144</strain>
    </source>
</reference>
<keyword evidence="3 6" id="KW-0812">Transmembrane</keyword>
<accession>A0AAV5SIZ4</accession>
<organism evidence="7 8">
    <name type="scientific">Pristionchus entomophagus</name>
    <dbReference type="NCBI Taxonomy" id="358040"/>
    <lineage>
        <taxon>Eukaryota</taxon>
        <taxon>Metazoa</taxon>
        <taxon>Ecdysozoa</taxon>
        <taxon>Nematoda</taxon>
        <taxon>Chromadorea</taxon>
        <taxon>Rhabditida</taxon>
        <taxon>Rhabditina</taxon>
        <taxon>Diplogasteromorpha</taxon>
        <taxon>Diplogasteroidea</taxon>
        <taxon>Neodiplogasteridae</taxon>
        <taxon>Pristionchus</taxon>
    </lineage>
</organism>
<evidence type="ECO:0008006" key="9">
    <source>
        <dbReference type="Google" id="ProtNLM"/>
    </source>
</evidence>
<feature type="non-terminal residue" evidence="7">
    <location>
        <position position="1"/>
    </location>
</feature>
<proteinExistence type="inferred from homology"/>
<evidence type="ECO:0000313" key="7">
    <source>
        <dbReference type="EMBL" id="GMS82450.1"/>
    </source>
</evidence>
<evidence type="ECO:0000256" key="5">
    <source>
        <dbReference type="ARBA" id="ARBA00023136"/>
    </source>
</evidence>
<dbReference type="Pfam" id="PF10317">
    <property type="entry name" value="7TM_GPCR_Srd"/>
    <property type="match status" value="1"/>
</dbReference>
<dbReference type="GO" id="GO:0016020">
    <property type="term" value="C:membrane"/>
    <property type="evidence" value="ECO:0007669"/>
    <property type="project" value="UniProtKB-SubCell"/>
</dbReference>
<evidence type="ECO:0000313" key="8">
    <source>
        <dbReference type="Proteomes" id="UP001432027"/>
    </source>
</evidence>
<protein>
    <recommendedName>
        <fullName evidence="9">G protein-coupled receptor</fullName>
    </recommendedName>
</protein>
<dbReference type="EMBL" id="BTSX01000002">
    <property type="protein sequence ID" value="GMS82450.1"/>
    <property type="molecule type" value="Genomic_DNA"/>
</dbReference>
<name>A0AAV5SIZ4_9BILA</name>
<dbReference type="InterPro" id="IPR050920">
    <property type="entry name" value="Nematode_rcpt-like_delta"/>
</dbReference>
<dbReference type="AlphaFoldDB" id="A0AAV5SIZ4"/>
<comment type="subcellular location">
    <subcellularLocation>
        <location evidence="1">Membrane</location>
        <topology evidence="1">Multi-pass membrane protein</topology>
    </subcellularLocation>
</comment>
<comment type="similarity">
    <text evidence="2">Belongs to the nematode receptor-like protein srd family.</text>
</comment>
<evidence type="ECO:0000256" key="3">
    <source>
        <dbReference type="ARBA" id="ARBA00022692"/>
    </source>
</evidence>